<dbReference type="Proteomes" id="UP000322791">
    <property type="component" value="Unassembled WGS sequence"/>
</dbReference>
<keyword evidence="2 5" id="KW-0812">Transmembrane</keyword>
<sequence length="385" mass="43703">MLHPTSIVPDTMEAYLPQVSVRSQLIYSIILTALLVLLCALPIVHVDVSVQSAGIIRPVGERNEIRPLVAGIVEKIRVRENQSVQAGDTLLQLKTDVVDTQLRSLRQQMAEKDAFIADISKLVRLRETTVLQAPALSSALYAQQYAQFRFQQQDRLAQRRKLQSELNVSRTLYAGRVISRIENQDKEYALQKLLNESRLQVENQLSQWQADLNMHRVALAELQTKEKQALQERRLYTLLAPVPGAVQQLAGKYPGSYVQVGEALGQISPNSALIAECYVTPKDIGQLRPGMKARFQIDAFDYNQWGMLEGKILEVAKDFTMLNDQPVFKVTCQLNQGHLSLPNGYQGRLKKGMTLRGRFMLAKRSLWQLLYDKADDWMNPTQFNR</sequence>
<organism evidence="7 8">
    <name type="scientific">Hymenobacter lutimineralis</name>
    <dbReference type="NCBI Taxonomy" id="2606448"/>
    <lineage>
        <taxon>Bacteria</taxon>
        <taxon>Pseudomonadati</taxon>
        <taxon>Bacteroidota</taxon>
        <taxon>Cytophagia</taxon>
        <taxon>Cytophagales</taxon>
        <taxon>Hymenobacteraceae</taxon>
        <taxon>Hymenobacter</taxon>
    </lineage>
</organism>
<evidence type="ECO:0000256" key="5">
    <source>
        <dbReference type="SAM" id="Phobius"/>
    </source>
</evidence>
<evidence type="ECO:0000256" key="2">
    <source>
        <dbReference type="ARBA" id="ARBA00022692"/>
    </source>
</evidence>
<evidence type="ECO:0000259" key="6">
    <source>
        <dbReference type="Pfam" id="PF26002"/>
    </source>
</evidence>
<evidence type="ECO:0000313" key="8">
    <source>
        <dbReference type="Proteomes" id="UP000322791"/>
    </source>
</evidence>
<dbReference type="Pfam" id="PF26002">
    <property type="entry name" value="Beta-barrel_AprE"/>
    <property type="match status" value="1"/>
</dbReference>
<comment type="caution">
    <text evidence="7">The sequence shown here is derived from an EMBL/GenBank/DDBJ whole genome shotgun (WGS) entry which is preliminary data.</text>
</comment>
<dbReference type="SUPFAM" id="SSF111369">
    <property type="entry name" value="HlyD-like secretion proteins"/>
    <property type="match status" value="1"/>
</dbReference>
<feature type="transmembrane region" description="Helical" evidence="5">
    <location>
        <begin position="25"/>
        <end position="44"/>
    </location>
</feature>
<dbReference type="GO" id="GO:0016020">
    <property type="term" value="C:membrane"/>
    <property type="evidence" value="ECO:0007669"/>
    <property type="project" value="UniProtKB-SubCell"/>
</dbReference>
<dbReference type="Gene3D" id="2.40.30.170">
    <property type="match status" value="1"/>
</dbReference>
<dbReference type="AlphaFoldDB" id="A0A5D6V298"/>
<protein>
    <submittedName>
        <fullName evidence="7">HlyD family efflux transporter periplasmic adaptor subunit</fullName>
    </submittedName>
</protein>
<accession>A0A5D6V298</accession>
<dbReference type="PANTHER" id="PTHR30386">
    <property type="entry name" value="MEMBRANE FUSION SUBUNIT OF EMRAB-TOLC MULTIDRUG EFFLUX PUMP"/>
    <property type="match status" value="1"/>
</dbReference>
<reference evidence="7 8" key="1">
    <citation type="submission" date="2019-08" db="EMBL/GenBank/DDBJ databases">
        <authorList>
            <person name="Seo M.-J."/>
        </authorList>
    </citation>
    <scope>NUCLEOTIDE SEQUENCE [LARGE SCALE GENOMIC DNA]</scope>
    <source>
        <strain evidence="7 8">KIGAM108</strain>
    </source>
</reference>
<evidence type="ECO:0000256" key="1">
    <source>
        <dbReference type="ARBA" id="ARBA00004167"/>
    </source>
</evidence>
<evidence type="ECO:0000256" key="4">
    <source>
        <dbReference type="ARBA" id="ARBA00023136"/>
    </source>
</evidence>
<dbReference type="EMBL" id="VTHL01000012">
    <property type="protein sequence ID" value="TYZ08694.1"/>
    <property type="molecule type" value="Genomic_DNA"/>
</dbReference>
<dbReference type="InterPro" id="IPR058982">
    <property type="entry name" value="Beta-barrel_AprE"/>
</dbReference>
<keyword evidence="3 5" id="KW-1133">Transmembrane helix</keyword>
<keyword evidence="8" id="KW-1185">Reference proteome</keyword>
<dbReference type="InterPro" id="IPR050739">
    <property type="entry name" value="MFP"/>
</dbReference>
<dbReference type="RefSeq" id="WP_149071363.1">
    <property type="nucleotide sequence ID" value="NZ_VTHL01000012.1"/>
</dbReference>
<evidence type="ECO:0000256" key="3">
    <source>
        <dbReference type="ARBA" id="ARBA00022989"/>
    </source>
</evidence>
<keyword evidence="4 5" id="KW-0472">Membrane</keyword>
<name>A0A5D6V298_9BACT</name>
<dbReference type="Gene3D" id="1.10.287.470">
    <property type="entry name" value="Helix hairpin bin"/>
    <property type="match status" value="1"/>
</dbReference>
<feature type="domain" description="AprE-like beta-barrel" evidence="6">
    <location>
        <begin position="273"/>
        <end position="355"/>
    </location>
</feature>
<comment type="subcellular location">
    <subcellularLocation>
        <location evidence="1">Membrane</location>
        <topology evidence="1">Single-pass membrane protein</topology>
    </subcellularLocation>
</comment>
<dbReference type="Gene3D" id="2.40.50.100">
    <property type="match status" value="1"/>
</dbReference>
<evidence type="ECO:0000313" key="7">
    <source>
        <dbReference type="EMBL" id="TYZ08694.1"/>
    </source>
</evidence>
<gene>
    <name evidence="7" type="ORF">FY528_12540</name>
</gene>
<proteinExistence type="predicted"/>
<dbReference type="PANTHER" id="PTHR30386:SF26">
    <property type="entry name" value="TRANSPORT PROTEIN COMB"/>
    <property type="match status" value="1"/>
</dbReference>